<dbReference type="InterPro" id="IPR036942">
    <property type="entry name" value="Beta-barrel_TonB_sf"/>
</dbReference>
<dbReference type="InterPro" id="IPR039426">
    <property type="entry name" value="TonB-dep_rcpt-like"/>
</dbReference>
<dbReference type="AlphaFoldDB" id="A0A170YHK2"/>
<evidence type="ECO:0000256" key="3">
    <source>
        <dbReference type="ARBA" id="ARBA00022452"/>
    </source>
</evidence>
<dbReference type="InterPro" id="IPR037066">
    <property type="entry name" value="Plug_dom_sf"/>
</dbReference>
<dbReference type="STRING" id="681398.PJIAN_1397"/>
<feature type="domain" description="TonB-dependent receptor-like beta-barrel" evidence="10">
    <location>
        <begin position="420"/>
        <end position="930"/>
    </location>
</feature>
<keyword evidence="2 8" id="KW-0813">Transport</keyword>
<name>A0A170YHK2_9BACT</name>
<comment type="similarity">
    <text evidence="8 9">Belongs to the TonB-dependent receptor family.</text>
</comment>
<proteinExistence type="inferred from homology"/>
<dbReference type="OrthoDB" id="778480at2"/>
<dbReference type="Pfam" id="PF13715">
    <property type="entry name" value="CarbopepD_reg_2"/>
    <property type="match status" value="1"/>
</dbReference>
<reference evidence="13" key="2">
    <citation type="journal article" date="2017" name="Genome Announc.">
        <title>Draft genome sequence of Paludibacter jiangxiensis NM7(T), a propionate-producing fermentative bacterium.</title>
        <authorList>
            <person name="Qiu Y.-L."/>
            <person name="Tourlousse D.M."/>
            <person name="Matsuura N."/>
            <person name="Ohashi A."/>
            <person name="Sekiguchi Y."/>
        </authorList>
    </citation>
    <scope>NUCLEOTIDE SEQUENCE [LARGE SCALE GENOMIC DNA]</scope>
    <source>
        <strain evidence="13">NM7</strain>
    </source>
</reference>
<dbReference type="FunFam" id="2.60.40.1120:FF:000003">
    <property type="entry name" value="Outer membrane protein Omp121"/>
    <property type="match status" value="1"/>
</dbReference>
<keyword evidence="7 8" id="KW-0998">Cell outer membrane</keyword>
<keyword evidence="13" id="KW-1185">Reference proteome</keyword>
<evidence type="ECO:0000256" key="1">
    <source>
        <dbReference type="ARBA" id="ARBA00004571"/>
    </source>
</evidence>
<dbReference type="PROSITE" id="PS52016">
    <property type="entry name" value="TONB_DEPENDENT_REC_3"/>
    <property type="match status" value="1"/>
</dbReference>
<dbReference type="InterPro" id="IPR023996">
    <property type="entry name" value="TonB-dep_OMP_SusC/RagA"/>
</dbReference>
<dbReference type="Gene3D" id="2.170.130.10">
    <property type="entry name" value="TonB-dependent receptor, plug domain"/>
    <property type="match status" value="1"/>
</dbReference>
<dbReference type="InterPro" id="IPR000531">
    <property type="entry name" value="Beta-barrel_TonB"/>
</dbReference>
<dbReference type="InterPro" id="IPR012910">
    <property type="entry name" value="Plug_dom"/>
</dbReference>
<evidence type="ECO:0000313" key="12">
    <source>
        <dbReference type="EMBL" id="GAT61812.1"/>
    </source>
</evidence>
<keyword evidence="4 8" id="KW-0812">Transmembrane</keyword>
<evidence type="ECO:0000259" key="10">
    <source>
        <dbReference type="Pfam" id="PF00593"/>
    </source>
</evidence>
<evidence type="ECO:0000256" key="5">
    <source>
        <dbReference type="ARBA" id="ARBA00023077"/>
    </source>
</evidence>
<dbReference type="RefSeq" id="WP_068701503.1">
    <property type="nucleotide sequence ID" value="NZ_BDCR01000001.1"/>
</dbReference>
<keyword evidence="6 8" id="KW-0472">Membrane</keyword>
<keyword evidence="5 9" id="KW-0798">TonB box</keyword>
<evidence type="ECO:0000256" key="7">
    <source>
        <dbReference type="ARBA" id="ARBA00023237"/>
    </source>
</evidence>
<protein>
    <submittedName>
        <fullName evidence="12">TonB-linked outer membrane protein, SusC/RagA family</fullName>
    </submittedName>
</protein>
<dbReference type="NCBIfam" id="TIGR04056">
    <property type="entry name" value="OMP_RagA_SusC"/>
    <property type="match status" value="1"/>
</dbReference>
<feature type="domain" description="TonB-dependent receptor plug" evidence="11">
    <location>
        <begin position="121"/>
        <end position="228"/>
    </location>
</feature>
<dbReference type="Pfam" id="PF00593">
    <property type="entry name" value="TonB_dep_Rec_b-barrel"/>
    <property type="match status" value="1"/>
</dbReference>
<dbReference type="InterPro" id="IPR023997">
    <property type="entry name" value="TonB-dep_OMP_SusC/RagA_CS"/>
</dbReference>
<evidence type="ECO:0000256" key="2">
    <source>
        <dbReference type="ARBA" id="ARBA00022448"/>
    </source>
</evidence>
<dbReference type="NCBIfam" id="TIGR04057">
    <property type="entry name" value="SusC_RagA_signa"/>
    <property type="match status" value="1"/>
</dbReference>
<dbReference type="InterPro" id="IPR008969">
    <property type="entry name" value="CarboxyPept-like_regulatory"/>
</dbReference>
<comment type="caution">
    <text evidence="12">The sequence shown here is derived from an EMBL/GenBank/DDBJ whole genome shotgun (WGS) entry which is preliminary data.</text>
</comment>
<keyword evidence="3 8" id="KW-1134">Transmembrane beta strand</keyword>
<evidence type="ECO:0000256" key="4">
    <source>
        <dbReference type="ARBA" id="ARBA00022692"/>
    </source>
</evidence>
<evidence type="ECO:0000256" key="9">
    <source>
        <dbReference type="RuleBase" id="RU003357"/>
    </source>
</evidence>
<reference evidence="13" key="1">
    <citation type="submission" date="2016-04" db="EMBL/GenBank/DDBJ databases">
        <title>Draft genome sequence of Paludibacter jiangxiensis strain NM7.</title>
        <authorList>
            <person name="Qiu Y."/>
            <person name="Matsuura N."/>
            <person name="Ohashi A."/>
            <person name="Tourlousse M.D."/>
            <person name="Sekiguchi Y."/>
        </authorList>
    </citation>
    <scope>NUCLEOTIDE SEQUENCE [LARGE SCALE GENOMIC DNA]</scope>
    <source>
        <strain evidence="13">NM7</strain>
    </source>
</reference>
<organism evidence="12 13">
    <name type="scientific">Paludibacter jiangxiensis</name>
    <dbReference type="NCBI Taxonomy" id="681398"/>
    <lineage>
        <taxon>Bacteria</taxon>
        <taxon>Pseudomonadati</taxon>
        <taxon>Bacteroidota</taxon>
        <taxon>Bacteroidia</taxon>
        <taxon>Bacteroidales</taxon>
        <taxon>Paludibacteraceae</taxon>
        <taxon>Paludibacter</taxon>
    </lineage>
</organism>
<dbReference type="SUPFAM" id="SSF56935">
    <property type="entry name" value="Porins"/>
    <property type="match status" value="1"/>
</dbReference>
<evidence type="ECO:0000256" key="6">
    <source>
        <dbReference type="ARBA" id="ARBA00023136"/>
    </source>
</evidence>
<dbReference type="Proteomes" id="UP000076586">
    <property type="component" value="Unassembled WGS sequence"/>
</dbReference>
<dbReference type="SUPFAM" id="SSF49464">
    <property type="entry name" value="Carboxypeptidase regulatory domain-like"/>
    <property type="match status" value="1"/>
</dbReference>
<evidence type="ECO:0000259" key="11">
    <source>
        <dbReference type="Pfam" id="PF07715"/>
    </source>
</evidence>
<dbReference type="Gene3D" id="2.40.170.20">
    <property type="entry name" value="TonB-dependent receptor, beta-barrel domain"/>
    <property type="match status" value="1"/>
</dbReference>
<evidence type="ECO:0000256" key="8">
    <source>
        <dbReference type="PROSITE-ProRule" id="PRU01360"/>
    </source>
</evidence>
<accession>A0A170YHK2</accession>
<comment type="subcellular location">
    <subcellularLocation>
        <location evidence="1 8">Cell outer membrane</location>
        <topology evidence="1 8">Multi-pass membrane protein</topology>
    </subcellularLocation>
</comment>
<dbReference type="GO" id="GO:0009279">
    <property type="term" value="C:cell outer membrane"/>
    <property type="evidence" value="ECO:0007669"/>
    <property type="project" value="UniProtKB-SubCell"/>
</dbReference>
<dbReference type="EMBL" id="BDCR01000001">
    <property type="protein sequence ID" value="GAT61812.1"/>
    <property type="molecule type" value="Genomic_DNA"/>
</dbReference>
<evidence type="ECO:0000313" key="13">
    <source>
        <dbReference type="Proteomes" id="UP000076586"/>
    </source>
</evidence>
<dbReference type="Gene3D" id="2.60.40.1120">
    <property type="entry name" value="Carboxypeptidase-like, regulatory domain"/>
    <property type="match status" value="1"/>
</dbReference>
<dbReference type="Pfam" id="PF07715">
    <property type="entry name" value="Plug"/>
    <property type="match status" value="1"/>
</dbReference>
<sequence length="1144" mass="126356">MIKFYKQRWFYLGCCLLVVLFTVVGAYAQTRAIKGKVVDSSNQPVIGATVKIKGTSVGTITDVNGSYTVNAASKDVLVFSFVGYNTIEQPVGSKGVLNVSLKESAIQMEEVVAVGYATQKKANLTGAVANVDTKTLEARPIPDVGRGLQGVTPGLNVVIPSGEVGSDPVMKIRGQLGSVNGSTNPLILLDNVEIPSIQLVNPDDIESISVLKDAASASIYGSKGAFGVILIKTKKGAKRESVNVTYSNNFAFQNMAKDMKMGGLDALEYAVLAMERVGGTITGTFWKVDRAGYEKAKQWQDKYGSTVKSSDPMLYGRDWYVDANNNKIGLRTYNPYDYLVKEWTPSQTHNLSVNGKSGKTDYDLSFGYLNQQGINKTAKDDSFDRFNGSVRVGTELNKYVKIYGGSMYSKRKKNFPYATNSTTADPWLYIYRWGPNTPYGVCQDGRPVRSPAYEMGAANTGYMDTRYLTMNGGLTITPMKDWTIDVDYTYANQDYTNKRPGTSYTAYDSWSNAVKQTDASGNQVYVNSNGDVVSATSPDAMPAYQLGWSNYTGVGSNPDHVYMLSKNDQWNTFNVKSTYEFTVAKDHKAKLLLGLNSVDYRYTYNWSQKTQLIDFTNPQFDLATGTQTSSGGEYWDSQFGVFGRVNYSFKDRYLLEANLRYDGTSKFPNDLKWNWFPSFSAGWRVSEEPWMKWSSEYLSSFKLRGSWGSIGDQSVAGSLYIPTMSGSNTTWVINGTTKTYSFATPAAVSSDISWQTITTLDLGSDIRLLNNELGLSFDWYRRDTKNMINAQEGIPATYGASSPQGNFGSLRTNGFELQMDFNHRFKNGLGINVVATLADSKTKITKYGSTKSLDSWYVGKTYGEIWGYTVDRLYQKDDFVYGSDGKMVQVTLPTGVKINQLADASAPTQGYLQGGNFYFGPGDVKFKDMNGDGKIDDGSRTTDDHGDLKVIGNSTPRYEYSLRLGADWKGVDVSVFMQGVGKRTVVGDGSLAIAGYNSGDGAMPEAIAGNFWREDRTNAFYPRPFNLSCVAGDDATRYNTVESDRYLLNMAYMRIKNITVGYAFPANLLKRFYITKLRVYASLENFFTFDHLGSLPIDPEDTNGLSTVWTSSVTATSNTNYNSGRIGTGVPAFKTFSIGLQVNF</sequence>
<gene>
    <name evidence="12" type="ORF">PJIAN_1397</name>
</gene>